<sequence>MHDGGQSNAHSRRPNYSYIEEQNEARTELLNSKVNQLKHLAVQISEETQFQNKYLKELNNHMDHTDSLIGQARRRVILLARSGSWKIYLYLILFALFVFLVIYFLIKR</sequence>
<dbReference type="CDD" id="cd15853">
    <property type="entry name" value="SNARE_Bet1"/>
    <property type="match status" value="1"/>
</dbReference>
<keyword evidence="6" id="KW-0333">Golgi apparatus</keyword>
<evidence type="ECO:0000256" key="8">
    <source>
        <dbReference type="ARBA" id="ARBA00046280"/>
    </source>
</evidence>
<comment type="subcellular location">
    <subcellularLocation>
        <location evidence="8">Endomembrane system</location>
        <topology evidence="8">Single-pass type IV membrane protein</topology>
    </subcellularLocation>
    <subcellularLocation>
        <location evidence="1">Golgi apparatus membrane</location>
    </subcellularLocation>
</comment>
<evidence type="ECO:0000259" key="10">
    <source>
        <dbReference type="PROSITE" id="PS50192"/>
    </source>
</evidence>
<dbReference type="Gene3D" id="1.20.5.110">
    <property type="match status" value="1"/>
</dbReference>
<organism evidence="12 13">
    <name type="scientific">Adineta ricciae</name>
    <name type="common">Rotifer</name>
    <dbReference type="NCBI Taxonomy" id="249248"/>
    <lineage>
        <taxon>Eukaryota</taxon>
        <taxon>Metazoa</taxon>
        <taxon>Spiralia</taxon>
        <taxon>Gnathifera</taxon>
        <taxon>Rotifera</taxon>
        <taxon>Eurotatoria</taxon>
        <taxon>Bdelloidea</taxon>
        <taxon>Adinetida</taxon>
        <taxon>Adinetidae</taxon>
        <taxon>Adineta</taxon>
    </lineage>
</organism>
<feature type="domain" description="T-SNARE coiled-coil homology" evidence="10">
    <location>
        <begin position="17"/>
        <end position="79"/>
    </location>
</feature>
<name>A0A814Q5D5_ADIRI</name>
<dbReference type="PROSITE" id="PS50192">
    <property type="entry name" value="T_SNARE"/>
    <property type="match status" value="1"/>
</dbReference>
<keyword evidence="4" id="KW-0653">Protein transport</keyword>
<dbReference type="Proteomes" id="UP000663828">
    <property type="component" value="Unassembled WGS sequence"/>
</dbReference>
<evidence type="ECO:0000256" key="7">
    <source>
        <dbReference type="ARBA" id="ARBA00023136"/>
    </source>
</evidence>
<evidence type="ECO:0000313" key="13">
    <source>
        <dbReference type="Proteomes" id="UP000663828"/>
    </source>
</evidence>
<dbReference type="InterPro" id="IPR000727">
    <property type="entry name" value="T_SNARE_dom"/>
</dbReference>
<feature type="transmembrane region" description="Helical" evidence="9">
    <location>
        <begin position="87"/>
        <end position="106"/>
    </location>
</feature>
<dbReference type="Proteomes" id="UP000663852">
    <property type="component" value="Unassembled WGS sequence"/>
</dbReference>
<dbReference type="SUPFAM" id="SSF58038">
    <property type="entry name" value="SNARE fusion complex"/>
    <property type="match status" value="1"/>
</dbReference>
<dbReference type="GO" id="GO:0015031">
    <property type="term" value="P:protein transport"/>
    <property type="evidence" value="ECO:0007669"/>
    <property type="project" value="UniProtKB-KW"/>
</dbReference>
<evidence type="ECO:0000256" key="6">
    <source>
        <dbReference type="ARBA" id="ARBA00023034"/>
    </source>
</evidence>
<dbReference type="OrthoDB" id="261831at2759"/>
<keyword evidence="7 9" id="KW-0472">Membrane</keyword>
<dbReference type="AlphaFoldDB" id="A0A814Q5D5"/>
<dbReference type="SMART" id="SM00397">
    <property type="entry name" value="t_SNARE"/>
    <property type="match status" value="1"/>
</dbReference>
<proteinExistence type="predicted"/>
<dbReference type="EMBL" id="CAJNOJ010000083">
    <property type="protein sequence ID" value="CAF1064340.1"/>
    <property type="molecule type" value="Genomic_DNA"/>
</dbReference>
<accession>A0A814Q5D5</accession>
<keyword evidence="2" id="KW-0813">Transport</keyword>
<dbReference type="InterPro" id="IPR039899">
    <property type="entry name" value="BET1_SNARE"/>
</dbReference>
<evidence type="ECO:0000256" key="3">
    <source>
        <dbReference type="ARBA" id="ARBA00022692"/>
    </source>
</evidence>
<keyword evidence="13" id="KW-1185">Reference proteome</keyword>
<keyword evidence="5 9" id="KW-1133">Transmembrane helix</keyword>
<evidence type="ECO:0000256" key="1">
    <source>
        <dbReference type="ARBA" id="ARBA00004394"/>
    </source>
</evidence>
<reference evidence="12" key="1">
    <citation type="submission" date="2021-02" db="EMBL/GenBank/DDBJ databases">
        <authorList>
            <person name="Nowell W R."/>
        </authorList>
    </citation>
    <scope>NUCLEOTIDE SEQUENCE</scope>
</reference>
<evidence type="ECO:0000256" key="9">
    <source>
        <dbReference type="SAM" id="Phobius"/>
    </source>
</evidence>
<dbReference type="EMBL" id="CAJNOR010001294">
    <property type="protein sequence ID" value="CAF1115546.1"/>
    <property type="molecule type" value="Genomic_DNA"/>
</dbReference>
<evidence type="ECO:0000256" key="5">
    <source>
        <dbReference type="ARBA" id="ARBA00022989"/>
    </source>
</evidence>
<keyword evidence="3 9" id="KW-0812">Transmembrane</keyword>
<dbReference type="PANTHER" id="PTHR12791">
    <property type="entry name" value="GOLGI SNARE BET1-RELATED"/>
    <property type="match status" value="1"/>
</dbReference>
<comment type="caution">
    <text evidence="12">The sequence shown here is derived from an EMBL/GenBank/DDBJ whole genome shotgun (WGS) entry which is preliminary data.</text>
</comment>
<gene>
    <name evidence="11" type="ORF">EDS130_LOCUS18092</name>
    <name evidence="12" type="ORF">XAT740_LOCUS19096</name>
</gene>
<evidence type="ECO:0000256" key="4">
    <source>
        <dbReference type="ARBA" id="ARBA00022927"/>
    </source>
</evidence>
<dbReference type="GO" id="GO:0000139">
    <property type="term" value="C:Golgi membrane"/>
    <property type="evidence" value="ECO:0007669"/>
    <property type="project" value="UniProtKB-SubCell"/>
</dbReference>
<evidence type="ECO:0000256" key="2">
    <source>
        <dbReference type="ARBA" id="ARBA00022448"/>
    </source>
</evidence>
<evidence type="ECO:0000313" key="11">
    <source>
        <dbReference type="EMBL" id="CAF1064340.1"/>
    </source>
</evidence>
<protein>
    <recommendedName>
        <fullName evidence="10">t-SNARE coiled-coil homology domain-containing protein</fullName>
    </recommendedName>
</protein>
<evidence type="ECO:0000313" key="12">
    <source>
        <dbReference type="EMBL" id="CAF1115546.1"/>
    </source>
</evidence>